<evidence type="ECO:0000259" key="1">
    <source>
        <dbReference type="Pfam" id="PF13672"/>
    </source>
</evidence>
<sequence>MRVAIDTRPGGAAPNEDWVAGTPALAVVLDGLSTAGLDTGCRHGVPWYVEHLGSQLVAALVDPERSLSTGLADALEHVAAEHPECDLGNPGTPSATVAVLRQREGFFDHLVLADSPIVLEGRQDFSVITDLRVKEILPELKAEVDQYETHTAEHKEALRRLVLAQRQTRNTTTGYWVAASGPEAAEHALTGSAPADDLRAAALLSDGASCLVTDYSMATWPEVFSTLRAGGPRELIDAVRKVEATDPHGQRWPRYKSGDDASVAFCEWG</sequence>
<dbReference type="Proteomes" id="UP001165590">
    <property type="component" value="Unassembled WGS sequence"/>
</dbReference>
<dbReference type="InterPro" id="IPR001932">
    <property type="entry name" value="PPM-type_phosphatase-like_dom"/>
</dbReference>
<evidence type="ECO:0000313" key="3">
    <source>
        <dbReference type="Proteomes" id="UP001165590"/>
    </source>
</evidence>
<proteinExistence type="predicted"/>
<comment type="caution">
    <text evidence="2">The sequence shown here is derived from an EMBL/GenBank/DDBJ whole genome shotgun (WGS) entry which is preliminary data.</text>
</comment>
<protein>
    <submittedName>
        <fullName evidence="2">Protein phosphatase 2C domain-containing protein</fullName>
    </submittedName>
</protein>
<name>A0ABT3V748_9ACTN</name>
<dbReference type="EMBL" id="JAIFZO010000002">
    <property type="protein sequence ID" value="MCX4235371.1"/>
    <property type="molecule type" value="Genomic_DNA"/>
</dbReference>
<evidence type="ECO:0000313" key="2">
    <source>
        <dbReference type="EMBL" id="MCX4235371.1"/>
    </source>
</evidence>
<keyword evidence="3" id="KW-1185">Reference proteome</keyword>
<reference evidence="2" key="1">
    <citation type="journal article" date="2022" name="bioRxiv">
        <title>Discovery and biosynthetic assessment of Streptomyces ortus sp nov. isolated from a deep-sea sponge.</title>
        <authorList>
            <person name="Williams S.E."/>
        </authorList>
    </citation>
    <scope>NUCLEOTIDE SEQUENCE</scope>
    <source>
        <strain evidence="2">A15ISP2-DRY2</strain>
    </source>
</reference>
<dbReference type="RefSeq" id="WP_267028063.1">
    <property type="nucleotide sequence ID" value="NZ_JAIFZO010000002.1"/>
</dbReference>
<organism evidence="2 3">
    <name type="scientific">Streptomyces ortus</name>
    <dbReference type="NCBI Taxonomy" id="2867268"/>
    <lineage>
        <taxon>Bacteria</taxon>
        <taxon>Bacillati</taxon>
        <taxon>Actinomycetota</taxon>
        <taxon>Actinomycetes</taxon>
        <taxon>Kitasatosporales</taxon>
        <taxon>Streptomycetaceae</taxon>
        <taxon>Streptomyces</taxon>
    </lineage>
</organism>
<accession>A0ABT3V748</accession>
<gene>
    <name evidence="2" type="ORF">K3769_21860</name>
</gene>
<feature type="domain" description="PPM-type phosphatase" evidence="1">
    <location>
        <begin position="22"/>
        <end position="228"/>
    </location>
</feature>
<dbReference type="Pfam" id="PF13672">
    <property type="entry name" value="PP2C_2"/>
    <property type="match status" value="1"/>
</dbReference>